<proteinExistence type="predicted"/>
<gene>
    <name evidence="1" type="ORF">MRB53_014208</name>
</gene>
<dbReference type="EMBL" id="CM056812">
    <property type="protein sequence ID" value="KAJ8618022.1"/>
    <property type="molecule type" value="Genomic_DNA"/>
</dbReference>
<evidence type="ECO:0000313" key="2">
    <source>
        <dbReference type="Proteomes" id="UP001234297"/>
    </source>
</evidence>
<comment type="caution">
    <text evidence="1">The sequence shown here is derived from an EMBL/GenBank/DDBJ whole genome shotgun (WGS) entry which is preliminary data.</text>
</comment>
<keyword evidence="2" id="KW-1185">Reference proteome</keyword>
<reference evidence="1 2" key="1">
    <citation type="journal article" date="2022" name="Hortic Res">
        <title>A haplotype resolved chromosomal level avocado genome allows analysis of novel avocado genes.</title>
        <authorList>
            <person name="Nath O."/>
            <person name="Fletcher S.J."/>
            <person name="Hayward A."/>
            <person name="Shaw L.M."/>
            <person name="Masouleh A.K."/>
            <person name="Furtado A."/>
            <person name="Henry R.J."/>
            <person name="Mitter N."/>
        </authorList>
    </citation>
    <scope>NUCLEOTIDE SEQUENCE [LARGE SCALE GENOMIC DNA]</scope>
    <source>
        <strain evidence="2">cv. Hass</strain>
    </source>
</reference>
<sequence length="85" mass="9592">MGFDPGIMVLRSLLSSCIIHERIKLGLAAVAKMMLLGENDAATYVQLSNLYVDGRWDEAKKVREVMERKPLKEKKVGKSWIESKA</sequence>
<protein>
    <submittedName>
        <fullName evidence="1">Uncharacterized protein</fullName>
    </submittedName>
</protein>
<accession>A0ACC2KAL3</accession>
<evidence type="ECO:0000313" key="1">
    <source>
        <dbReference type="EMBL" id="KAJ8618022.1"/>
    </source>
</evidence>
<organism evidence="1 2">
    <name type="scientific">Persea americana</name>
    <name type="common">Avocado</name>
    <dbReference type="NCBI Taxonomy" id="3435"/>
    <lineage>
        <taxon>Eukaryota</taxon>
        <taxon>Viridiplantae</taxon>
        <taxon>Streptophyta</taxon>
        <taxon>Embryophyta</taxon>
        <taxon>Tracheophyta</taxon>
        <taxon>Spermatophyta</taxon>
        <taxon>Magnoliopsida</taxon>
        <taxon>Magnoliidae</taxon>
        <taxon>Laurales</taxon>
        <taxon>Lauraceae</taxon>
        <taxon>Persea</taxon>
    </lineage>
</organism>
<dbReference type="Proteomes" id="UP001234297">
    <property type="component" value="Chromosome 4"/>
</dbReference>
<name>A0ACC2KAL3_PERAE</name>